<dbReference type="PANTHER" id="PTHR43389:SF4">
    <property type="entry name" value="V-TYPE PROTON ATPASE SUBUNIT B"/>
    <property type="match status" value="1"/>
</dbReference>
<dbReference type="CDD" id="cd01135">
    <property type="entry name" value="V_A-ATPase_B"/>
    <property type="match status" value="1"/>
</dbReference>
<dbReference type="InterPro" id="IPR005723">
    <property type="entry name" value="ATPase_V1-cplx_bsu"/>
</dbReference>
<keyword evidence="11" id="KW-1185">Reference proteome</keyword>
<comment type="caution">
    <text evidence="10">The sequence shown here is derived from an EMBL/GenBank/DDBJ whole genome shotgun (WGS) entry which is preliminary data.</text>
</comment>
<dbReference type="InterPro" id="IPR022879">
    <property type="entry name" value="V-ATPase_su_B/beta"/>
</dbReference>
<dbReference type="Proteomes" id="UP000626092">
    <property type="component" value="Unassembled WGS sequence"/>
</dbReference>
<dbReference type="HAMAP" id="MF_00310">
    <property type="entry name" value="ATP_synth_B_arch"/>
    <property type="match status" value="1"/>
</dbReference>
<feature type="domain" description="ATP synthase A/B type C-terminal" evidence="9">
    <location>
        <begin position="743"/>
        <end position="842"/>
    </location>
</feature>
<dbReference type="GO" id="GO:0005524">
    <property type="term" value="F:ATP binding"/>
    <property type="evidence" value="ECO:0007669"/>
    <property type="project" value="InterPro"/>
</dbReference>
<dbReference type="Gene3D" id="3.40.30.10">
    <property type="entry name" value="Glutaredoxin"/>
    <property type="match status" value="1"/>
</dbReference>
<dbReference type="GO" id="GO:0033180">
    <property type="term" value="C:proton-transporting V-type ATPase, V1 domain"/>
    <property type="evidence" value="ECO:0007669"/>
    <property type="project" value="InterPro"/>
</dbReference>
<dbReference type="InterPro" id="IPR055190">
    <property type="entry name" value="ATP-synt_VA_C"/>
</dbReference>
<dbReference type="Pfam" id="PF13905">
    <property type="entry name" value="Thioredoxin_8"/>
    <property type="match status" value="1"/>
</dbReference>
<keyword evidence="4" id="KW-0375">Hydrogen ion transport</keyword>
<evidence type="ECO:0000256" key="1">
    <source>
        <dbReference type="ARBA" id="ARBA00002690"/>
    </source>
</evidence>
<dbReference type="CDD" id="cd18118">
    <property type="entry name" value="ATP-synt_V_A-type_beta_N"/>
    <property type="match status" value="1"/>
</dbReference>
<evidence type="ECO:0000313" key="11">
    <source>
        <dbReference type="Proteomes" id="UP000626092"/>
    </source>
</evidence>
<reference evidence="10" key="1">
    <citation type="submission" date="2019-11" db="EMBL/GenBank/DDBJ databases">
        <authorList>
            <person name="Liu Y."/>
            <person name="Hou J."/>
            <person name="Li T.-Q."/>
            <person name="Guan C.-H."/>
            <person name="Wu X."/>
            <person name="Wu H.-Z."/>
            <person name="Ling F."/>
            <person name="Zhang R."/>
            <person name="Shi X.-G."/>
            <person name="Ren J.-P."/>
            <person name="Chen E.-F."/>
            <person name="Sun J.-M."/>
        </authorList>
    </citation>
    <scope>NUCLEOTIDE SEQUENCE</scope>
    <source>
        <strain evidence="10">Adult_tree_wgs_1</strain>
        <tissue evidence="10">Leaves</tissue>
    </source>
</reference>
<protein>
    <recommendedName>
        <fullName evidence="12">Vacuolar proton pump subunit B</fullName>
    </recommendedName>
</protein>
<dbReference type="Pfam" id="PF00006">
    <property type="entry name" value="ATP-synt_ab"/>
    <property type="match status" value="1"/>
</dbReference>
<dbReference type="InterPro" id="IPR027417">
    <property type="entry name" value="P-loop_NTPase"/>
</dbReference>
<organism evidence="10 11">
    <name type="scientific">Rhododendron simsii</name>
    <name type="common">Sims's rhododendron</name>
    <dbReference type="NCBI Taxonomy" id="118357"/>
    <lineage>
        <taxon>Eukaryota</taxon>
        <taxon>Viridiplantae</taxon>
        <taxon>Streptophyta</taxon>
        <taxon>Embryophyta</taxon>
        <taxon>Tracheophyta</taxon>
        <taxon>Spermatophyta</taxon>
        <taxon>Magnoliopsida</taxon>
        <taxon>eudicotyledons</taxon>
        <taxon>Gunneridae</taxon>
        <taxon>Pentapetalae</taxon>
        <taxon>asterids</taxon>
        <taxon>Ericales</taxon>
        <taxon>Ericaceae</taxon>
        <taxon>Ericoideae</taxon>
        <taxon>Rhodoreae</taxon>
        <taxon>Rhododendron</taxon>
    </lineage>
</organism>
<feature type="domain" description="Thioredoxin-like fold" evidence="8">
    <location>
        <begin position="223"/>
        <end position="265"/>
    </location>
</feature>
<dbReference type="Gene3D" id="3.40.50.12240">
    <property type="match status" value="2"/>
</dbReference>
<name>A0A834LN28_RHOSS</name>
<keyword evidence="3" id="KW-0813">Transport</keyword>
<dbReference type="SUPFAM" id="SSF52540">
    <property type="entry name" value="P-loop containing nucleoside triphosphate hydrolases"/>
    <property type="match status" value="1"/>
</dbReference>
<dbReference type="AlphaFoldDB" id="A0A834LN28"/>
<dbReference type="OrthoDB" id="1735853at2759"/>
<keyword evidence="5" id="KW-0406">Ion transport</keyword>
<evidence type="ECO:0000259" key="8">
    <source>
        <dbReference type="Pfam" id="PF13905"/>
    </source>
</evidence>
<feature type="domain" description="ATPase F1/V1/A1 complex alpha/beta subunit N-terminal" evidence="7">
    <location>
        <begin position="340"/>
        <end position="388"/>
    </location>
</feature>
<dbReference type="NCBIfam" id="NF003235">
    <property type="entry name" value="PRK04196.1"/>
    <property type="match status" value="1"/>
</dbReference>
<evidence type="ECO:0000259" key="7">
    <source>
        <dbReference type="Pfam" id="PF02874"/>
    </source>
</evidence>
<evidence type="ECO:0000259" key="6">
    <source>
        <dbReference type="Pfam" id="PF00006"/>
    </source>
</evidence>
<dbReference type="Pfam" id="PF22919">
    <property type="entry name" value="ATP-synt_VA_C"/>
    <property type="match status" value="1"/>
</dbReference>
<dbReference type="GO" id="GO:0007035">
    <property type="term" value="P:vacuolar acidification"/>
    <property type="evidence" value="ECO:0007669"/>
    <property type="project" value="TreeGrafter"/>
</dbReference>
<comment type="similarity">
    <text evidence="2">Belongs to the ATPase alpha/beta chains family.</text>
</comment>
<dbReference type="InterPro" id="IPR012336">
    <property type="entry name" value="Thioredoxin-like_fold"/>
</dbReference>
<evidence type="ECO:0000256" key="5">
    <source>
        <dbReference type="ARBA" id="ARBA00023065"/>
    </source>
</evidence>
<gene>
    <name evidence="10" type="ORF">RHSIM_Rhsim06G0014600</name>
</gene>
<comment type="function">
    <text evidence="1">Non-catalytic subunit of the peripheral V1 complex of vacuolar ATPase. V-ATPase is responsible for acidifying a variety of intracellular compartments in eukaryotic cells.</text>
</comment>
<sequence>MKRLRTSRQWRDTRATATISRWCWKAAEADLLYVVTATSKVWGELTSVLNADLKLAQEEFVQASIYIDKGRKILLPKILDYFAKDMSLDVPRLLKVVNDCLSEVQQMAIIKCIKCRVDKYIPWLPQRSTFRVRRAVTLSPDDIESREALCDLLDGGGKETLKVSVCREPSEKSPRAFWAFGRLGYLQASGLAYQQFGMFTAAIKVVNVVDIIKDNLLECFRFNEFDAHFNTMSWLALPFGEPAAKILTKYFNIQGIPSLVILGPDETPATGGTRATATISCWFRKAAVVDLLFVVTATSRGRAGLTSVSDADTSLKMGEAQKSSDMEEGTLEMGMDYRTISGVAGPLVILDKVKGPKYQEIVIIRLGDGTTRRGQVLEVDGEKAVVQVTFHQAKELPAVFPRYLPLGIPNLPPCTQFFGFFFFSLLHQVFEGTSGIDSKHTTVQFTGEVLKTPVSLDMLGRIFNGSGKPIDNGPPILPEAYLDISGSSINPSERTYPEEMIQTGISTIDVMNSIARGQKIPLFSAAGLPHNEIAAQICRQAGLVKRLEKSDNLTEGGKEDNFAIVFAAMGVNMETAQFFKRDFEENGSMERVSLFLNLANDPTIERIITPRIALTTAEYFAYECGKHVLVILTDMSSYADALREVSAAREEVPGRRGYPGYMYTDLATIYERAGRIEGRKGSITQIPILTMPNDDITHPTPDLTGYITEGQIYIDRQLHNRQVNIPTYQCTPITFSINEGKSAIGEGMTRRDHADVSNQLYANYAIGKDVQAMKAVVGEEALSSEDMLYLEFLDKFERKFVAQGAYDTRNIFQSLDLAWTLLRIFPRELLHRIPAKTLDQFYSREHATN</sequence>
<evidence type="ECO:0000256" key="4">
    <source>
        <dbReference type="ARBA" id="ARBA00022781"/>
    </source>
</evidence>
<feature type="domain" description="ATPase F1/V1/A1 complex alpha/beta subunit nucleotide-binding" evidence="6">
    <location>
        <begin position="504"/>
        <end position="723"/>
    </location>
</feature>
<dbReference type="NCBIfam" id="TIGR01040">
    <property type="entry name" value="V-ATPase_V1_B"/>
    <property type="match status" value="1"/>
</dbReference>
<dbReference type="InterPro" id="IPR000194">
    <property type="entry name" value="ATPase_F1/V1/A1_a/bsu_nucl-bd"/>
</dbReference>
<dbReference type="EMBL" id="WJXA01000006">
    <property type="protein sequence ID" value="KAF7141060.1"/>
    <property type="molecule type" value="Genomic_DNA"/>
</dbReference>
<dbReference type="Pfam" id="PF02874">
    <property type="entry name" value="ATP-synt_ab_N"/>
    <property type="match status" value="1"/>
</dbReference>
<evidence type="ECO:0008006" key="12">
    <source>
        <dbReference type="Google" id="ProtNLM"/>
    </source>
</evidence>
<evidence type="ECO:0000256" key="2">
    <source>
        <dbReference type="ARBA" id="ARBA00008936"/>
    </source>
</evidence>
<evidence type="ECO:0000259" key="9">
    <source>
        <dbReference type="Pfam" id="PF22919"/>
    </source>
</evidence>
<evidence type="ECO:0000256" key="3">
    <source>
        <dbReference type="ARBA" id="ARBA00022448"/>
    </source>
</evidence>
<dbReference type="GO" id="GO:0046961">
    <property type="term" value="F:proton-transporting ATPase activity, rotational mechanism"/>
    <property type="evidence" value="ECO:0007669"/>
    <property type="project" value="InterPro"/>
</dbReference>
<evidence type="ECO:0000313" key="10">
    <source>
        <dbReference type="EMBL" id="KAF7141060.1"/>
    </source>
</evidence>
<dbReference type="CDD" id="cd18112">
    <property type="entry name" value="ATP-synt_V_A-type_beta_C"/>
    <property type="match status" value="1"/>
</dbReference>
<accession>A0A834LN28</accession>
<dbReference type="PANTHER" id="PTHR43389">
    <property type="entry name" value="V-TYPE PROTON ATPASE SUBUNIT B"/>
    <property type="match status" value="1"/>
</dbReference>
<dbReference type="GO" id="GO:0046034">
    <property type="term" value="P:ATP metabolic process"/>
    <property type="evidence" value="ECO:0007669"/>
    <property type="project" value="InterPro"/>
</dbReference>
<dbReference type="InterPro" id="IPR004100">
    <property type="entry name" value="ATPase_F1/V1/A1_a/bsu_N"/>
</dbReference>
<proteinExistence type="inferred from homology"/>